<organism evidence="1">
    <name type="scientific">Tetraodon nigroviridis</name>
    <name type="common">Spotted green pufferfish</name>
    <name type="synonym">Chelonodon nigroviridis</name>
    <dbReference type="NCBI Taxonomy" id="99883"/>
    <lineage>
        <taxon>Eukaryota</taxon>
        <taxon>Metazoa</taxon>
        <taxon>Chordata</taxon>
        <taxon>Craniata</taxon>
        <taxon>Vertebrata</taxon>
        <taxon>Euteleostomi</taxon>
        <taxon>Actinopterygii</taxon>
        <taxon>Neopterygii</taxon>
        <taxon>Teleostei</taxon>
        <taxon>Neoteleostei</taxon>
        <taxon>Acanthomorphata</taxon>
        <taxon>Eupercaria</taxon>
        <taxon>Tetraodontiformes</taxon>
        <taxon>Tetradontoidea</taxon>
        <taxon>Tetraodontidae</taxon>
        <taxon>Tetraodon</taxon>
    </lineage>
</organism>
<reference evidence="1" key="2">
    <citation type="submission" date="2004-02" db="EMBL/GenBank/DDBJ databases">
        <authorList>
            <consortium name="Genoscope"/>
            <consortium name="Whitehead Institute Centre for Genome Research"/>
        </authorList>
    </citation>
    <scope>NUCLEOTIDE SEQUENCE</scope>
</reference>
<protein>
    <submittedName>
        <fullName evidence="1">(spotted green pufferfish) hypothetical protein</fullName>
    </submittedName>
</protein>
<sequence>MSGYDSNPFVDPVDVNPFQVRFACGFIASYPNL</sequence>
<dbReference type="AlphaFoldDB" id="Q4SHH3"/>
<name>Q4SHH3_TETNG</name>
<dbReference type="EMBL" id="CAAE01014581">
    <property type="protein sequence ID" value="CAF99909.1"/>
    <property type="molecule type" value="Genomic_DNA"/>
</dbReference>
<dbReference type="OrthoDB" id="9950060at2759"/>
<evidence type="ECO:0000313" key="1">
    <source>
        <dbReference type="EMBL" id="CAF99909.1"/>
    </source>
</evidence>
<gene>
    <name evidence="1" type="ORF">GSTENG00018152001</name>
</gene>
<reference evidence="1" key="1">
    <citation type="journal article" date="2004" name="Nature">
        <title>Genome duplication in the teleost fish Tetraodon nigroviridis reveals the early vertebrate proto-karyotype.</title>
        <authorList>
            <person name="Jaillon O."/>
            <person name="Aury J.-M."/>
            <person name="Brunet F."/>
            <person name="Petit J.-L."/>
            <person name="Stange-Thomann N."/>
            <person name="Mauceli E."/>
            <person name="Bouneau L."/>
            <person name="Fischer C."/>
            <person name="Ozouf-Costaz C."/>
            <person name="Bernot A."/>
            <person name="Nicaud S."/>
            <person name="Jaffe D."/>
            <person name="Fisher S."/>
            <person name="Lutfalla G."/>
            <person name="Dossat C."/>
            <person name="Segurens B."/>
            <person name="Dasilva C."/>
            <person name="Salanoubat M."/>
            <person name="Levy M."/>
            <person name="Boudet N."/>
            <person name="Castellano S."/>
            <person name="Anthouard V."/>
            <person name="Jubin C."/>
            <person name="Castelli V."/>
            <person name="Katinka M."/>
            <person name="Vacherie B."/>
            <person name="Biemont C."/>
            <person name="Skalli Z."/>
            <person name="Cattolico L."/>
            <person name="Poulain J."/>
            <person name="De Berardinis V."/>
            <person name="Cruaud C."/>
            <person name="Duprat S."/>
            <person name="Brottier P."/>
            <person name="Coutanceau J.-P."/>
            <person name="Gouzy J."/>
            <person name="Parra G."/>
            <person name="Lardier G."/>
            <person name="Chapple C."/>
            <person name="McKernan K.J."/>
            <person name="McEwan P."/>
            <person name="Bosak S."/>
            <person name="Kellis M."/>
            <person name="Volff J.-N."/>
            <person name="Guigo R."/>
            <person name="Zody M.C."/>
            <person name="Mesirov J."/>
            <person name="Lindblad-Toh K."/>
            <person name="Birren B."/>
            <person name="Nusbaum C."/>
            <person name="Kahn D."/>
            <person name="Robinson-Rechavi M."/>
            <person name="Laudet V."/>
            <person name="Schachter V."/>
            <person name="Quetier F."/>
            <person name="Saurin W."/>
            <person name="Scarpelli C."/>
            <person name="Wincker P."/>
            <person name="Lander E.S."/>
            <person name="Weissenbach J."/>
            <person name="Roest Crollius H."/>
        </authorList>
    </citation>
    <scope>NUCLEOTIDE SEQUENCE [LARGE SCALE GENOMIC DNA]</scope>
</reference>
<dbReference type="KEGG" id="tng:GSTEN00018152G001"/>
<comment type="caution">
    <text evidence="1">The sequence shown here is derived from an EMBL/GenBank/DDBJ whole genome shotgun (WGS) entry which is preliminary data.</text>
</comment>
<proteinExistence type="predicted"/>
<accession>Q4SHH3</accession>